<gene>
    <name evidence="7" type="ORF">Nepgr_022730</name>
</gene>
<evidence type="ECO:0000259" key="6">
    <source>
        <dbReference type="PROSITE" id="PS50089"/>
    </source>
</evidence>
<dbReference type="InterPro" id="IPR036770">
    <property type="entry name" value="Ankyrin_rpt-contain_sf"/>
</dbReference>
<dbReference type="Proteomes" id="UP001279734">
    <property type="component" value="Unassembled WGS sequence"/>
</dbReference>
<dbReference type="PANTHER" id="PTHR24166:SF50">
    <property type="entry name" value="E3 UBIQUITIN-PROTEIN LIGASE XBOS34-RELATED"/>
    <property type="match status" value="1"/>
</dbReference>
<comment type="caution">
    <text evidence="7">The sequence shown here is derived from an EMBL/GenBank/DDBJ whole genome shotgun (WGS) entry which is preliminary data.</text>
</comment>
<dbReference type="PANTHER" id="PTHR24166">
    <property type="entry name" value="ROLLING PEBBLES, ISOFORM B"/>
    <property type="match status" value="1"/>
</dbReference>
<dbReference type="Gene3D" id="3.30.40.10">
    <property type="entry name" value="Zinc/RING finger domain, C3HC4 (zinc finger)"/>
    <property type="match status" value="1"/>
</dbReference>
<sequence>MLSEPQGRLILYNGGFFYCHGLREFDCPFTCNCSVSMGQQQSKDQVLYDQAIAGNVEAVKALCREGARLEWIDKEGKTPLIVACMDSGLYNMAKTLIELGANVNAYRPGRHAGTPLHHASKRGVDQTVRLLLSHGANAFLRNDDGQRPLDVARTKGHTNVVRTIEGHICCFSGYVREVFGPGFLEALVPQLLSRKIWAVVMPCSPQNPKFELLIYLKPQDAQPRTTIALWMCKIEEPKFHQSDPSLIIFDQTTKTRFKFASAIEGDKRQFLQLYNACKGTSQVTLLDNAGSSDLSAGTTAAACESAPETRPPSLPSSNQPIPPADATNGQVNTADKVSCHESGSSNGPPPSLVSSSGWTYEPAREGYNGWGGLTDPVPTPTQPQCFETSEVTTPINLVPSAPPIPVDDAPIRYPMIDLSPVELSAPAIDDPVLTPEEVKEKPEPTCVICWEAPVEGACIPCGHMAGCLPCLKEIKAKKGVCPVCRANIDQVIRLYAV</sequence>
<feature type="repeat" description="ANK" evidence="3">
    <location>
        <begin position="75"/>
        <end position="108"/>
    </location>
</feature>
<reference evidence="7" key="1">
    <citation type="submission" date="2023-05" db="EMBL/GenBank/DDBJ databases">
        <title>Nepenthes gracilis genome sequencing.</title>
        <authorList>
            <person name="Fukushima K."/>
        </authorList>
    </citation>
    <scope>NUCLEOTIDE SEQUENCE</scope>
    <source>
        <strain evidence="7">SING2019-196</strain>
    </source>
</reference>
<dbReference type="SUPFAM" id="SSF57850">
    <property type="entry name" value="RING/U-box"/>
    <property type="match status" value="1"/>
</dbReference>
<dbReference type="InterPro" id="IPR001841">
    <property type="entry name" value="Znf_RING"/>
</dbReference>
<dbReference type="SUPFAM" id="SSF48403">
    <property type="entry name" value="Ankyrin repeat"/>
    <property type="match status" value="1"/>
</dbReference>
<dbReference type="Pfam" id="PF13920">
    <property type="entry name" value="zf-C3HC4_3"/>
    <property type="match status" value="1"/>
</dbReference>
<dbReference type="AlphaFoldDB" id="A0AAD3T0U7"/>
<evidence type="ECO:0000256" key="5">
    <source>
        <dbReference type="SAM" id="MobiDB-lite"/>
    </source>
</evidence>
<dbReference type="GO" id="GO:0008270">
    <property type="term" value="F:zinc ion binding"/>
    <property type="evidence" value="ECO:0007669"/>
    <property type="project" value="UniProtKB-KW"/>
</dbReference>
<dbReference type="SMART" id="SM00248">
    <property type="entry name" value="ANK"/>
    <property type="match status" value="3"/>
</dbReference>
<dbReference type="Pfam" id="PF12796">
    <property type="entry name" value="Ank_2"/>
    <property type="match status" value="2"/>
</dbReference>
<dbReference type="PROSITE" id="PS50088">
    <property type="entry name" value="ANK_REPEAT"/>
    <property type="match status" value="2"/>
</dbReference>
<keyword evidence="4" id="KW-0479">Metal-binding</keyword>
<dbReference type="InterPro" id="IPR002110">
    <property type="entry name" value="Ankyrin_rpt"/>
</dbReference>
<dbReference type="PROSITE" id="PS50297">
    <property type="entry name" value="ANK_REP_REGION"/>
    <property type="match status" value="2"/>
</dbReference>
<evidence type="ECO:0000256" key="4">
    <source>
        <dbReference type="PROSITE-ProRule" id="PRU00175"/>
    </source>
</evidence>
<keyword evidence="4" id="KW-0862">Zinc</keyword>
<evidence type="ECO:0000256" key="3">
    <source>
        <dbReference type="PROSITE-ProRule" id="PRU00023"/>
    </source>
</evidence>
<keyword evidence="1" id="KW-0677">Repeat</keyword>
<feature type="region of interest" description="Disordered" evidence="5">
    <location>
        <begin position="297"/>
        <end position="360"/>
    </location>
</feature>
<accession>A0AAD3T0U7</accession>
<evidence type="ECO:0000313" key="8">
    <source>
        <dbReference type="Proteomes" id="UP001279734"/>
    </source>
</evidence>
<keyword evidence="2 3" id="KW-0040">ANK repeat</keyword>
<evidence type="ECO:0000313" key="7">
    <source>
        <dbReference type="EMBL" id="GMH20888.1"/>
    </source>
</evidence>
<dbReference type="EMBL" id="BSYO01000022">
    <property type="protein sequence ID" value="GMH20888.1"/>
    <property type="molecule type" value="Genomic_DNA"/>
</dbReference>
<evidence type="ECO:0000256" key="2">
    <source>
        <dbReference type="ARBA" id="ARBA00023043"/>
    </source>
</evidence>
<feature type="compositionally biased region" description="Polar residues" evidence="5">
    <location>
        <begin position="327"/>
        <end position="358"/>
    </location>
</feature>
<dbReference type="InterPro" id="IPR013083">
    <property type="entry name" value="Znf_RING/FYVE/PHD"/>
</dbReference>
<evidence type="ECO:0000256" key="1">
    <source>
        <dbReference type="ARBA" id="ARBA00022737"/>
    </source>
</evidence>
<feature type="repeat" description="ANK" evidence="3">
    <location>
        <begin position="111"/>
        <end position="143"/>
    </location>
</feature>
<name>A0AAD3T0U7_NEPGR</name>
<keyword evidence="8" id="KW-1185">Reference proteome</keyword>
<feature type="domain" description="RING-type" evidence="6">
    <location>
        <begin position="446"/>
        <end position="485"/>
    </location>
</feature>
<dbReference type="InterPro" id="IPR050889">
    <property type="entry name" value="Dendritic_Spine_Reg/Scaffold"/>
</dbReference>
<protein>
    <recommendedName>
        <fullName evidence="6">RING-type domain-containing protein</fullName>
    </recommendedName>
</protein>
<keyword evidence="4" id="KW-0863">Zinc-finger</keyword>
<organism evidence="7 8">
    <name type="scientific">Nepenthes gracilis</name>
    <name type="common">Slender pitcher plant</name>
    <dbReference type="NCBI Taxonomy" id="150966"/>
    <lineage>
        <taxon>Eukaryota</taxon>
        <taxon>Viridiplantae</taxon>
        <taxon>Streptophyta</taxon>
        <taxon>Embryophyta</taxon>
        <taxon>Tracheophyta</taxon>
        <taxon>Spermatophyta</taxon>
        <taxon>Magnoliopsida</taxon>
        <taxon>eudicotyledons</taxon>
        <taxon>Gunneridae</taxon>
        <taxon>Pentapetalae</taxon>
        <taxon>Caryophyllales</taxon>
        <taxon>Nepenthaceae</taxon>
        <taxon>Nepenthes</taxon>
    </lineage>
</organism>
<dbReference type="Gene3D" id="1.25.40.20">
    <property type="entry name" value="Ankyrin repeat-containing domain"/>
    <property type="match status" value="1"/>
</dbReference>
<dbReference type="PROSITE" id="PS50089">
    <property type="entry name" value="ZF_RING_2"/>
    <property type="match status" value="1"/>
</dbReference>
<proteinExistence type="predicted"/>